<reference evidence="2 3" key="1">
    <citation type="submission" date="2020-11" db="EMBL/GenBank/DDBJ databases">
        <title>Draft genome sequencing of a Lachnospiraceae strain isolated from anoxic soil subjected to BSD treatment.</title>
        <authorList>
            <person name="Uek A."/>
            <person name="Tonouchi A."/>
        </authorList>
    </citation>
    <scope>NUCLEOTIDE SEQUENCE [LARGE SCALE GENOMIC DNA]</scope>
    <source>
        <strain evidence="2 3">TB5</strain>
    </source>
</reference>
<organism evidence="2 3">
    <name type="scientific">Anaeromicropila herbilytica</name>
    <dbReference type="NCBI Taxonomy" id="2785025"/>
    <lineage>
        <taxon>Bacteria</taxon>
        <taxon>Bacillati</taxon>
        <taxon>Bacillota</taxon>
        <taxon>Clostridia</taxon>
        <taxon>Lachnospirales</taxon>
        <taxon>Lachnospiraceae</taxon>
        <taxon>Anaeromicropila</taxon>
    </lineage>
</organism>
<dbReference type="InterPro" id="IPR046866">
    <property type="entry name" value="FapA_N"/>
</dbReference>
<dbReference type="InterPro" id="IPR005646">
    <property type="entry name" value="FapA"/>
</dbReference>
<keyword evidence="3" id="KW-1185">Reference proteome</keyword>
<dbReference type="PANTHER" id="PTHR38032">
    <property type="entry name" value="POLYMERASE-RELATED"/>
    <property type="match status" value="1"/>
</dbReference>
<proteinExistence type="predicted"/>
<dbReference type="KEGG" id="ahb:bsdtb5_28000"/>
<evidence type="ECO:0000313" key="3">
    <source>
        <dbReference type="Proteomes" id="UP000595897"/>
    </source>
</evidence>
<dbReference type="Pfam" id="PF03961">
    <property type="entry name" value="FapA"/>
    <property type="match status" value="1"/>
</dbReference>
<accession>A0A7R7EMX2</accession>
<gene>
    <name evidence="2" type="ORF">bsdtb5_28000</name>
</gene>
<dbReference type="Pfam" id="PF20250">
    <property type="entry name" value="FapA_N"/>
    <property type="match status" value="1"/>
</dbReference>
<sequence>MAYKHGYFKLILKDDGTYLIIYPAQNGGRNVTIEEINSYLGKVKNLDYDIVAINKELHVISNIVEVKLCNNVIEHVNEQVVIKISEDATKAIGRFYPPSNNGKLLSKDDIISELVHAGVKYGINEENIGKFLLNRQYCCNIPMANAKEVVEGKNANIEYFFKTDLTQKPKMNEDGTVDFHQLDVISHVNAGDILAKLTPADYGEAGMDILGRAIKQKKVIQKVLKHGKNIHLSEDKLVMYSEVSGHASVQDDKVFVSNTFEVAADVDTSTGDIEYDGNVTVKGNVISGYSIKAKGDIVVDGVVEGATLIAGGHIILKRGIQGMNRGSLTAEGNIVTKFIENSTVQAGGYLTTEAIMLSKVYAKGDITVGGKRGFVVGGEIKSSTMISVKTAGSVMGTVTKLEVGADPSHMEELHNLEKQLVELMTEKEKMVQILSLFKKKKDMGEKISPDKIEYIQASSKTNEYLNEKINEVKTRYQLLKSTLTSSGNGRIKIEGTVFPGVKIEISSNIYYIRNELTYCQFVREGAEIKVLALS</sequence>
<evidence type="ECO:0000313" key="2">
    <source>
        <dbReference type="EMBL" id="BCN31505.1"/>
    </source>
</evidence>
<dbReference type="Proteomes" id="UP000595897">
    <property type="component" value="Chromosome"/>
</dbReference>
<dbReference type="RefSeq" id="WP_271712619.1">
    <property type="nucleotide sequence ID" value="NZ_AP024169.1"/>
</dbReference>
<dbReference type="InterPro" id="IPR046865">
    <property type="entry name" value="FapA_b_solenoid"/>
</dbReference>
<protein>
    <submittedName>
        <fullName evidence="2">Polymerase</fullName>
    </submittedName>
</protein>
<name>A0A7R7EMX2_9FIRM</name>
<dbReference type="PANTHER" id="PTHR38032:SF1">
    <property type="entry name" value="RNA-BINDING PROTEIN KHPB N-TERMINAL DOMAIN-CONTAINING PROTEIN"/>
    <property type="match status" value="1"/>
</dbReference>
<dbReference type="EMBL" id="AP024169">
    <property type="protein sequence ID" value="BCN31505.1"/>
    <property type="molecule type" value="Genomic_DNA"/>
</dbReference>
<dbReference type="AlphaFoldDB" id="A0A7R7EMX2"/>
<feature type="domain" description="Flagellar Assembly Protein A N-terminal region" evidence="1">
    <location>
        <begin position="81"/>
        <end position="251"/>
    </location>
</feature>
<evidence type="ECO:0000259" key="1">
    <source>
        <dbReference type="Pfam" id="PF20250"/>
    </source>
</evidence>